<dbReference type="PANTHER" id="PTHR43755">
    <property type="match status" value="1"/>
</dbReference>
<dbReference type="InterPro" id="IPR015323">
    <property type="entry name" value="FlavoCytC_S_DH_flav-bd"/>
</dbReference>
<dbReference type="SUPFAM" id="SSF51905">
    <property type="entry name" value="FAD/NAD(P)-binding domain"/>
    <property type="match status" value="2"/>
</dbReference>
<dbReference type="AlphaFoldDB" id="H1S1S6"/>
<dbReference type="Gene3D" id="3.50.50.60">
    <property type="entry name" value="FAD/NAD(P)-binding domain"/>
    <property type="match status" value="2"/>
</dbReference>
<reference evidence="6 7" key="1">
    <citation type="journal article" date="2012" name="J. Bacteriol.">
        <title>De Novo Genome Project of Cupriavidus basilensis OR16.</title>
        <authorList>
            <person name="Cserhati M."/>
            <person name="Kriszt B."/>
            <person name="Szoboszlay S."/>
            <person name="Toth A."/>
            <person name="Szabo I."/>
            <person name="Tancsics A."/>
            <person name="Nagy I."/>
            <person name="Horvath B."/>
            <person name="Nagy I."/>
            <person name="Kukolya J."/>
        </authorList>
    </citation>
    <scope>NUCLEOTIDE SEQUENCE [LARGE SCALE GENOMIC DNA]</scope>
    <source>
        <strain evidence="6 7">OR16</strain>
    </source>
</reference>
<evidence type="ECO:0000256" key="1">
    <source>
        <dbReference type="ARBA" id="ARBA00022630"/>
    </source>
</evidence>
<dbReference type="PATRIC" id="fig|1127483.3.peg.1630"/>
<dbReference type="Proteomes" id="UP000005808">
    <property type="component" value="Unassembled WGS sequence"/>
</dbReference>
<dbReference type="Gene3D" id="3.90.760.10">
    <property type="entry name" value="Flavocytochrome c sulphide dehydrogenase, flavin-binding domain"/>
    <property type="match status" value="1"/>
</dbReference>
<dbReference type="InterPro" id="IPR036909">
    <property type="entry name" value="Cyt_c-like_dom_sf"/>
</dbReference>
<evidence type="ECO:0000313" key="6">
    <source>
        <dbReference type="EMBL" id="EHP43651.1"/>
    </source>
</evidence>
<dbReference type="GO" id="GO:0009055">
    <property type="term" value="F:electron transfer activity"/>
    <property type="evidence" value="ECO:0007669"/>
    <property type="project" value="InterPro"/>
</dbReference>
<evidence type="ECO:0000259" key="3">
    <source>
        <dbReference type="Pfam" id="PF07992"/>
    </source>
</evidence>
<evidence type="ECO:0000313" key="7">
    <source>
        <dbReference type="Proteomes" id="UP000005808"/>
    </source>
</evidence>
<gene>
    <name evidence="6" type="ORF">OR16_08106</name>
</gene>
<keyword evidence="1" id="KW-0285">Flavoprotein</keyword>
<evidence type="ECO:0000259" key="5">
    <source>
        <dbReference type="Pfam" id="PF21706"/>
    </source>
</evidence>
<dbReference type="SUPFAM" id="SSF46626">
    <property type="entry name" value="Cytochrome c"/>
    <property type="match status" value="1"/>
</dbReference>
<feature type="domain" description="FAD/NAD(P)-binding" evidence="3">
    <location>
        <begin position="91"/>
        <end position="209"/>
    </location>
</feature>
<dbReference type="GO" id="GO:0020037">
    <property type="term" value="F:heme binding"/>
    <property type="evidence" value="ECO:0007669"/>
    <property type="project" value="InterPro"/>
</dbReference>
<dbReference type="GO" id="GO:0050660">
    <property type="term" value="F:flavin adenine dinucleotide binding"/>
    <property type="evidence" value="ECO:0007669"/>
    <property type="project" value="InterPro"/>
</dbReference>
<proteinExistence type="predicted"/>
<dbReference type="Gene3D" id="1.10.760.10">
    <property type="entry name" value="Cytochrome c-like domain"/>
    <property type="match status" value="1"/>
</dbReference>
<keyword evidence="2" id="KW-0274">FAD</keyword>
<dbReference type="InterPro" id="IPR037092">
    <property type="entry name" value="FlavoCytC_S_DH_flav-bd_sf"/>
</dbReference>
<feature type="domain" description="Flavocytochrome c sulphide dehydrogenase flavin-binding" evidence="4">
    <location>
        <begin position="415"/>
        <end position="481"/>
    </location>
</feature>
<dbReference type="Pfam" id="PF21706">
    <property type="entry name" value="FCSD_central"/>
    <property type="match status" value="1"/>
</dbReference>
<organism evidence="6 7">
    <name type="scientific">Cupriavidus basilensis OR16</name>
    <dbReference type="NCBI Taxonomy" id="1127483"/>
    <lineage>
        <taxon>Bacteria</taxon>
        <taxon>Pseudomonadati</taxon>
        <taxon>Pseudomonadota</taxon>
        <taxon>Betaproteobacteria</taxon>
        <taxon>Burkholderiales</taxon>
        <taxon>Burkholderiaceae</taxon>
        <taxon>Cupriavidus</taxon>
    </lineage>
</organism>
<feature type="domain" description="Sulfide dehydrogenase [flavocytochrome c] flavoprotein chain central" evidence="5">
    <location>
        <begin position="223"/>
        <end position="337"/>
    </location>
</feature>
<evidence type="ECO:0000259" key="4">
    <source>
        <dbReference type="Pfam" id="PF09242"/>
    </source>
</evidence>
<sequence length="482" mass="50609">MALALLALPGGARAQAPDPGTLQARNWAAACAGCHGPAGRAPAGSAVPALAGRDAGLQARQALQRREFLGALAGTAMFGTLGAQAAARKAKVVVVGGGFGGATAARYLREWSGQGIEVTLVEPNASFVSCPLSNLVLAGSKRIGDITLSYDALAKRHGVKLVRDHVSAIDAARREVRLAGGGTLAYDRLVLSPGVDVLSGEIPGLAQPGGEQILHAWKAGPQTVGLRRQLEAMRDGGTFAITIPLAPYRCPPGPYERACLVADYFSRAKPRSKVLILDANPDVTSKGALFKQVWATRYKDRVEYRPQYNTVDVDPATHTLKFEVQDDERADVLNVLPPQRAGAIAVASGLATANGRWCEVDFLTFESKAAPNIHVLGDAIQIAPLMPKSGHMANQHGKVAAAAIVSLLAGHAPNPEPLYNNTCYSFTSAREAIHIASVHRYDAAQRTMVTVPGSGGLSAAPNALEGTYAQSWADAIWTDMLG</sequence>
<dbReference type="InterPro" id="IPR052541">
    <property type="entry name" value="SQRD"/>
</dbReference>
<dbReference type="InterPro" id="IPR036188">
    <property type="entry name" value="FAD/NAD-bd_sf"/>
</dbReference>
<protein>
    <submittedName>
        <fullName evidence="6">Sulfide dehydrogenase flavoprotein subunit</fullName>
    </submittedName>
</protein>
<evidence type="ECO:0000256" key="2">
    <source>
        <dbReference type="ARBA" id="ARBA00022827"/>
    </source>
</evidence>
<accession>H1S1S6</accession>
<comment type="caution">
    <text evidence="6">The sequence shown here is derived from an EMBL/GenBank/DDBJ whole genome shotgun (WGS) entry which is preliminary data.</text>
</comment>
<dbReference type="Pfam" id="PF09242">
    <property type="entry name" value="FCSD-flav_bind"/>
    <property type="match status" value="1"/>
</dbReference>
<dbReference type="EMBL" id="AHJE01000017">
    <property type="protein sequence ID" value="EHP43651.1"/>
    <property type="molecule type" value="Genomic_DNA"/>
</dbReference>
<name>H1S1S6_9BURK</name>
<dbReference type="GO" id="GO:0016491">
    <property type="term" value="F:oxidoreductase activity"/>
    <property type="evidence" value="ECO:0007669"/>
    <property type="project" value="InterPro"/>
</dbReference>
<dbReference type="InterPro" id="IPR023753">
    <property type="entry name" value="FAD/NAD-binding_dom"/>
</dbReference>
<dbReference type="InterPro" id="IPR049386">
    <property type="entry name" value="FCSD_central"/>
</dbReference>
<dbReference type="Pfam" id="PF07992">
    <property type="entry name" value="Pyr_redox_2"/>
    <property type="match status" value="1"/>
</dbReference>
<dbReference type="PANTHER" id="PTHR43755:SF1">
    <property type="entry name" value="FAD-DEPENDENT PYRIDINE NUCLEOTIDE-DISULPHIDE OXIDOREDUCTASE"/>
    <property type="match status" value="1"/>
</dbReference>
<dbReference type="SUPFAM" id="SSF55424">
    <property type="entry name" value="FAD/NAD-linked reductases, dimerisation (C-terminal) domain"/>
    <property type="match status" value="1"/>
</dbReference>
<dbReference type="InterPro" id="IPR016156">
    <property type="entry name" value="FAD/NAD-linked_Rdtase_dimer_sf"/>
</dbReference>